<reference evidence="2" key="2">
    <citation type="submission" date="2006-09" db="EMBL/GenBank/DDBJ databases">
        <title>The genome sequence of Plasmodium falciparum Dd2.</title>
        <authorList>
            <consortium name="The Broad Institute Genome Sequencing Platform"/>
            <person name="Birren B."/>
            <person name="Lander E."/>
            <person name="Galagan J."/>
            <person name="Nusbaum C."/>
            <person name="Devon K."/>
            <person name="Henn M."/>
            <person name="Jaffe D."/>
            <person name="Butler J."/>
            <person name="Alvarez P."/>
            <person name="Gnerre S."/>
            <person name="Grabherr M."/>
            <person name="Kleber M."/>
            <person name="Mauceli E."/>
            <person name="Brockman W."/>
            <person name="MacCallum I.A."/>
            <person name="Rounsley S."/>
            <person name="Young S."/>
            <person name="LaButti K."/>
            <person name="Pushparaj V."/>
            <person name="DeCaprio D."/>
            <person name="Crawford M."/>
            <person name="Koehrsen M."/>
            <person name="Engels R."/>
            <person name="Montgomery P."/>
            <person name="Pearson M."/>
            <person name="Howarth C."/>
            <person name="Larson L."/>
            <person name="Luoma S."/>
            <person name="White J."/>
            <person name="Kodira C."/>
            <person name="Zeng Q."/>
            <person name="O'Leary S."/>
            <person name="Yandava C."/>
            <person name="Alvarado L."/>
            <person name="Wirth D."/>
            <person name="Volkman S."/>
            <person name="Hartl D."/>
        </authorList>
    </citation>
    <scope>NUCLEOTIDE SEQUENCE [LARGE SCALE GENOMIC DNA]</scope>
</reference>
<proteinExistence type="predicted"/>
<sequence>MSTKNAEMFINPSANKKCRYIILDDLNNMQKSNNAYIEDYSNSNNVMQR</sequence>
<gene>
    <name evidence="1" type="ORF">PFDG_05229</name>
</gene>
<evidence type="ECO:0000313" key="2">
    <source>
        <dbReference type="Proteomes" id="UP000054282"/>
    </source>
</evidence>
<dbReference type="KEGG" id="pfd:PFDG_05229"/>
<reference evidence="2" key="1">
    <citation type="submission" date="2006-09" db="EMBL/GenBank/DDBJ databases">
        <title>Annotation of Plasmodium falciparum Dd2.</title>
        <authorList>
            <consortium name="The Broad Institute Genome Sequencing Platform"/>
            <person name="Volkman S.K."/>
            <person name="Neafsey D.E."/>
            <person name="Dash A.P."/>
            <person name="Chitnis C.E."/>
            <person name="Hartl D.L."/>
            <person name="Young S.K."/>
            <person name="Zeng Q."/>
            <person name="Koehrsen M."/>
            <person name="Alvarado L."/>
            <person name="Berlin A."/>
            <person name="Borenstein D."/>
            <person name="Chapman S.B."/>
            <person name="Chen Z."/>
            <person name="Engels R."/>
            <person name="Freedman E."/>
            <person name="Gellesch M."/>
            <person name="Goldberg J."/>
            <person name="Griggs A."/>
            <person name="Gujja S."/>
            <person name="Heilman E.R."/>
            <person name="Heiman D.I."/>
            <person name="Howarth C."/>
            <person name="Jen D."/>
            <person name="Larson L."/>
            <person name="Mehta T."/>
            <person name="Neiman D."/>
            <person name="Park D."/>
            <person name="Pearson M."/>
            <person name="Roberts A."/>
            <person name="Saif S."/>
            <person name="Shea T."/>
            <person name="Shenoy N."/>
            <person name="Sisk P."/>
            <person name="Stolte C."/>
            <person name="Sykes S."/>
            <person name="Walk T."/>
            <person name="White J."/>
            <person name="Yandava C."/>
            <person name="Haas B."/>
            <person name="Henn M.R."/>
            <person name="Nusbaum C."/>
            <person name="Birren B."/>
        </authorList>
    </citation>
    <scope>NUCLEOTIDE SEQUENCE [LARGE SCALE GENOMIC DNA]</scope>
</reference>
<name>A0A0L7M9Z2_PLAF4</name>
<dbReference type="AlphaFoldDB" id="A0A0L7M9Z2"/>
<evidence type="ECO:0000313" key="1">
    <source>
        <dbReference type="EMBL" id="KOB89677.1"/>
    </source>
</evidence>
<protein>
    <submittedName>
        <fullName evidence="1">Uncharacterized protein</fullName>
    </submittedName>
</protein>
<organism evidence="1 2">
    <name type="scientific">Plasmodium falciparum (isolate Dd2)</name>
    <dbReference type="NCBI Taxonomy" id="57267"/>
    <lineage>
        <taxon>Eukaryota</taxon>
        <taxon>Sar</taxon>
        <taxon>Alveolata</taxon>
        <taxon>Apicomplexa</taxon>
        <taxon>Aconoidasida</taxon>
        <taxon>Haemosporida</taxon>
        <taxon>Plasmodiidae</taxon>
        <taxon>Plasmodium</taxon>
        <taxon>Plasmodium (Laverania)</taxon>
    </lineage>
</organism>
<dbReference type="EMBL" id="GG702931">
    <property type="protein sequence ID" value="KOB89677.1"/>
    <property type="molecule type" value="Genomic_DNA"/>
</dbReference>
<dbReference type="Proteomes" id="UP000054282">
    <property type="component" value="Unassembled WGS sequence"/>
</dbReference>
<accession>A0A0L7M9Z2</accession>